<dbReference type="PANTHER" id="PTHR28626:SF3">
    <property type="entry name" value="SRR1-LIKE PROTEIN"/>
    <property type="match status" value="1"/>
</dbReference>
<comment type="similarity">
    <text evidence="1">Belongs to the SRR1 family.</text>
</comment>
<evidence type="ECO:0000313" key="4">
    <source>
        <dbReference type="Proteomes" id="UP000298663"/>
    </source>
</evidence>
<organism evidence="3 4">
    <name type="scientific">Steinernema carpocapsae</name>
    <name type="common">Entomopathogenic nematode</name>
    <dbReference type="NCBI Taxonomy" id="34508"/>
    <lineage>
        <taxon>Eukaryota</taxon>
        <taxon>Metazoa</taxon>
        <taxon>Ecdysozoa</taxon>
        <taxon>Nematoda</taxon>
        <taxon>Chromadorea</taxon>
        <taxon>Rhabditida</taxon>
        <taxon>Tylenchina</taxon>
        <taxon>Panagrolaimomorpha</taxon>
        <taxon>Strongyloidoidea</taxon>
        <taxon>Steinernematidae</taxon>
        <taxon>Steinernema</taxon>
    </lineage>
</organism>
<feature type="domain" description="SRR1-like" evidence="2">
    <location>
        <begin position="68"/>
        <end position="165"/>
    </location>
</feature>
<evidence type="ECO:0000259" key="2">
    <source>
        <dbReference type="Pfam" id="PF07985"/>
    </source>
</evidence>
<dbReference type="Pfam" id="PF07985">
    <property type="entry name" value="SRR1"/>
    <property type="match status" value="2"/>
</dbReference>
<evidence type="ECO:0000256" key="1">
    <source>
        <dbReference type="ARBA" id="ARBA00009856"/>
    </source>
</evidence>
<dbReference type="GO" id="GO:0005737">
    <property type="term" value="C:cytoplasm"/>
    <property type="evidence" value="ECO:0007669"/>
    <property type="project" value="TreeGrafter"/>
</dbReference>
<comment type="caution">
    <text evidence="3">The sequence shown here is derived from an EMBL/GenBank/DDBJ whole genome shotgun (WGS) entry which is preliminary data.</text>
</comment>
<name>A0A4U5N1C6_STECR</name>
<dbReference type="InterPro" id="IPR012942">
    <property type="entry name" value="SRR1-like"/>
</dbReference>
<dbReference type="EMBL" id="AZBU02000005">
    <property type="protein sequence ID" value="TKR76040.1"/>
    <property type="molecule type" value="Genomic_DNA"/>
</dbReference>
<dbReference type="GO" id="GO:0005634">
    <property type="term" value="C:nucleus"/>
    <property type="evidence" value="ECO:0007669"/>
    <property type="project" value="TreeGrafter"/>
</dbReference>
<reference evidence="3 4" key="1">
    <citation type="journal article" date="2015" name="Genome Biol.">
        <title>Comparative genomics of Steinernema reveals deeply conserved gene regulatory networks.</title>
        <authorList>
            <person name="Dillman A.R."/>
            <person name="Macchietto M."/>
            <person name="Porter C.F."/>
            <person name="Rogers A."/>
            <person name="Williams B."/>
            <person name="Antoshechkin I."/>
            <person name="Lee M.M."/>
            <person name="Goodwin Z."/>
            <person name="Lu X."/>
            <person name="Lewis E.E."/>
            <person name="Goodrich-Blair H."/>
            <person name="Stock S.P."/>
            <person name="Adams B.J."/>
            <person name="Sternberg P.W."/>
            <person name="Mortazavi A."/>
        </authorList>
    </citation>
    <scope>NUCLEOTIDE SEQUENCE [LARGE SCALE GENOMIC DNA]</scope>
    <source>
        <strain evidence="3 4">ALL</strain>
    </source>
</reference>
<accession>A0A4U5N1C6</accession>
<sequence>MVFLDQSQLFDQIAKDPKSGWRKKTPISLETVIFKIVKFLDGRRIRHFKGIWTLDTGNDCQYRLMNLEIFLALKKKLKPARASFEDLLLTENEKNVLSSVEIETPPPSDFTDYVHKPTKPDEVDVFYLPQCCQVLEQNLLYSLWNPNHLQDVIFIGDFVRNYPQGNIGSPLFTFCHPKGTPLSESEPLFDYHLEGDYIHNDCNVLVCRYSRKPLPDVTKPTYKGVLLSPVLFEKLSEADKKTHLKKPANVDDIEHNLKILGEQIRNEEFGTVGHENIAKQLNGRKLKRIRAIATGHFGFRYKFRRSNLNGQIELAWILALKERYNVQEISCQDPCLSEFELSYLNSIGIATPPNNQQMVTEEDLQEGEVALLWMLCSWRDTQNNVLWANRHQMDKIVMIGNNHPDYTKSNFRRMSFKEAVLPTTGLAAVSGVAILSLSFRNPLWCLDPFSEGW</sequence>
<feature type="domain" description="SRR1-like" evidence="2">
    <location>
        <begin position="280"/>
        <end position="410"/>
    </location>
</feature>
<dbReference type="OrthoDB" id="551431at2759"/>
<keyword evidence="4" id="KW-1185">Reference proteome</keyword>
<protein>
    <recommendedName>
        <fullName evidence="2">SRR1-like domain-containing protein</fullName>
    </recommendedName>
</protein>
<evidence type="ECO:0000313" key="3">
    <source>
        <dbReference type="EMBL" id="TKR76040.1"/>
    </source>
</evidence>
<dbReference type="InterPro" id="IPR040044">
    <property type="entry name" value="SRR1L"/>
</dbReference>
<dbReference type="PANTHER" id="PTHR28626">
    <property type="entry name" value="SRR1-LIKE PROTEIN"/>
    <property type="match status" value="1"/>
</dbReference>
<dbReference type="AlphaFoldDB" id="A0A4U5N1C6"/>
<reference evidence="3 4" key="2">
    <citation type="journal article" date="2019" name="G3 (Bethesda)">
        <title>Hybrid Assembly of the Genome of the Entomopathogenic Nematode Steinernema carpocapsae Identifies the X-Chromosome.</title>
        <authorList>
            <person name="Serra L."/>
            <person name="Macchietto M."/>
            <person name="Macias-Munoz A."/>
            <person name="McGill C.J."/>
            <person name="Rodriguez I.M."/>
            <person name="Rodriguez B."/>
            <person name="Murad R."/>
            <person name="Mortazavi A."/>
        </authorList>
    </citation>
    <scope>NUCLEOTIDE SEQUENCE [LARGE SCALE GENOMIC DNA]</scope>
    <source>
        <strain evidence="3 4">ALL</strain>
    </source>
</reference>
<proteinExistence type="inferred from homology"/>
<gene>
    <name evidence="3" type="ORF">L596_017241</name>
</gene>
<dbReference type="Proteomes" id="UP000298663">
    <property type="component" value="Unassembled WGS sequence"/>
</dbReference>